<evidence type="ECO:0000256" key="1">
    <source>
        <dbReference type="SAM" id="Phobius"/>
    </source>
</evidence>
<protein>
    <submittedName>
        <fullName evidence="2">Uncharacterized protein</fullName>
    </submittedName>
</protein>
<dbReference type="RefSeq" id="WP_107829855.1">
    <property type="nucleotide sequence ID" value="NZ_CP160205.1"/>
</dbReference>
<dbReference type="EMBL" id="QAOQ01000006">
    <property type="protein sequence ID" value="PTQ95014.1"/>
    <property type="molecule type" value="Genomic_DNA"/>
</dbReference>
<name>A0A2T5J788_9SPHI</name>
<keyword evidence="1" id="KW-0472">Membrane</keyword>
<keyword evidence="3" id="KW-1185">Reference proteome</keyword>
<keyword evidence="1" id="KW-0812">Transmembrane</keyword>
<evidence type="ECO:0000313" key="2">
    <source>
        <dbReference type="EMBL" id="PTQ95014.1"/>
    </source>
</evidence>
<dbReference type="PROSITE" id="PS51257">
    <property type="entry name" value="PROKAR_LIPOPROTEIN"/>
    <property type="match status" value="1"/>
</dbReference>
<reference evidence="2 3" key="1">
    <citation type="submission" date="2018-04" db="EMBL/GenBank/DDBJ databases">
        <title>Genomic Encyclopedia of Archaeal and Bacterial Type Strains, Phase II (KMG-II): from individual species to whole genera.</title>
        <authorList>
            <person name="Goeker M."/>
        </authorList>
    </citation>
    <scope>NUCLEOTIDE SEQUENCE [LARGE SCALE GENOMIC DNA]</scope>
    <source>
        <strain evidence="2 3">DSM 26809</strain>
    </source>
</reference>
<organism evidence="2 3">
    <name type="scientific">Mucilaginibacter yixingensis</name>
    <dbReference type="NCBI Taxonomy" id="1295612"/>
    <lineage>
        <taxon>Bacteria</taxon>
        <taxon>Pseudomonadati</taxon>
        <taxon>Bacteroidota</taxon>
        <taxon>Sphingobacteriia</taxon>
        <taxon>Sphingobacteriales</taxon>
        <taxon>Sphingobacteriaceae</taxon>
        <taxon>Mucilaginibacter</taxon>
    </lineage>
</organism>
<sequence length="330" mass="36614">MYQPVYKIPVFVWIAVGFAFMLMLACRQSTKHQAQSAVKKAPSFKVFPLDAGDGSPVADKMLNPVVMYPCPVYTQPDSASNKFTTLPILTSLQIKGRVERSYKDTVKTGNKPAYLSNASSIWYQVLIKGKQGYISEKNIAKFTFTDSVRKVTYLIGISTRTDTGGAVRAVLKYDLQRQQLLSKVDIPANNSGNFSVVTIKNTTLKNVSYLLRVDENMEYGGGGQTSQLIADGGAGLVAFPQTNIGYDDGDGLRQNVLYVPAKGDDGVLRFYIDGDIYNHWQWSAYYVKAWNAYGKPADEILMYTTQKGQSVLDKNNQPVILKNHQPSLKV</sequence>
<gene>
    <name evidence="2" type="ORF">C8P68_106229</name>
</gene>
<proteinExistence type="predicted"/>
<evidence type="ECO:0000313" key="3">
    <source>
        <dbReference type="Proteomes" id="UP000244168"/>
    </source>
</evidence>
<dbReference type="AlphaFoldDB" id="A0A2T5J788"/>
<comment type="caution">
    <text evidence="2">The sequence shown here is derived from an EMBL/GenBank/DDBJ whole genome shotgun (WGS) entry which is preliminary data.</text>
</comment>
<keyword evidence="1" id="KW-1133">Transmembrane helix</keyword>
<accession>A0A2T5J788</accession>
<dbReference type="Proteomes" id="UP000244168">
    <property type="component" value="Unassembled WGS sequence"/>
</dbReference>
<feature type="transmembrane region" description="Helical" evidence="1">
    <location>
        <begin position="6"/>
        <end position="26"/>
    </location>
</feature>